<evidence type="ECO:0000256" key="2">
    <source>
        <dbReference type="ARBA" id="ARBA00022475"/>
    </source>
</evidence>
<proteinExistence type="predicted"/>
<evidence type="ECO:0008006" key="10">
    <source>
        <dbReference type="Google" id="ProtNLM"/>
    </source>
</evidence>
<comment type="caution">
    <text evidence="8">The sequence shown here is derived from an EMBL/GenBank/DDBJ whole genome shotgun (WGS) entry which is preliminary data.</text>
</comment>
<feature type="transmembrane region" description="Helical" evidence="7">
    <location>
        <begin position="77"/>
        <end position="97"/>
    </location>
</feature>
<feature type="transmembrane region" description="Helical" evidence="7">
    <location>
        <begin position="104"/>
        <end position="127"/>
    </location>
</feature>
<feature type="transmembrane region" description="Helical" evidence="7">
    <location>
        <begin position="45"/>
        <end position="65"/>
    </location>
</feature>
<feature type="transmembrane region" description="Helical" evidence="7">
    <location>
        <begin position="335"/>
        <end position="353"/>
    </location>
</feature>
<keyword evidence="3 7" id="KW-0812">Transmembrane</keyword>
<feature type="transmembrane region" description="Helical" evidence="7">
    <location>
        <begin position="166"/>
        <end position="186"/>
    </location>
</feature>
<reference evidence="8 9" key="1">
    <citation type="journal article" date="2019" name="Int. J. Syst. Evol. Microbiol.">
        <title>The Global Catalogue of Microorganisms (GCM) 10K type strain sequencing project: providing services to taxonomists for standard genome sequencing and annotation.</title>
        <authorList>
            <consortium name="The Broad Institute Genomics Platform"/>
            <consortium name="The Broad Institute Genome Sequencing Center for Infectious Disease"/>
            <person name="Wu L."/>
            <person name="Ma J."/>
        </authorList>
    </citation>
    <scope>NUCLEOTIDE SEQUENCE [LARGE SCALE GENOMIC DNA]</scope>
    <source>
        <strain evidence="8 9">JCM 14322</strain>
    </source>
</reference>
<feature type="compositionally biased region" description="Low complexity" evidence="6">
    <location>
        <begin position="1"/>
        <end position="30"/>
    </location>
</feature>
<protein>
    <recommendedName>
        <fullName evidence="10">Branched-chain amino acid ABC transporter permease</fullName>
    </recommendedName>
</protein>
<evidence type="ECO:0000256" key="1">
    <source>
        <dbReference type="ARBA" id="ARBA00004651"/>
    </source>
</evidence>
<keyword evidence="2" id="KW-1003">Cell membrane</keyword>
<name>A0ABN2LY76_9MICO</name>
<dbReference type="EMBL" id="BAAANJ010000002">
    <property type="protein sequence ID" value="GAA1802690.1"/>
    <property type="molecule type" value="Genomic_DNA"/>
</dbReference>
<dbReference type="Pfam" id="PF02653">
    <property type="entry name" value="BPD_transp_2"/>
    <property type="match status" value="1"/>
</dbReference>
<dbReference type="PANTHER" id="PTHR30482">
    <property type="entry name" value="HIGH-AFFINITY BRANCHED-CHAIN AMINO ACID TRANSPORT SYSTEM PERMEASE"/>
    <property type="match status" value="1"/>
</dbReference>
<feature type="transmembrane region" description="Helical" evidence="7">
    <location>
        <begin position="304"/>
        <end position="328"/>
    </location>
</feature>
<dbReference type="RefSeq" id="WP_344293769.1">
    <property type="nucleotide sequence ID" value="NZ_BAAANJ010000002.1"/>
</dbReference>
<evidence type="ECO:0000313" key="9">
    <source>
        <dbReference type="Proteomes" id="UP001500002"/>
    </source>
</evidence>
<sequence>MTRQETQGTEQQATAAASASSTGSSSTGSAPTRKTGPAASARRPLVLLIGGIALVVGLAILPLLAIDIPGVLPGPTYTPGTLQLLAYAMLIAALALSYRMMFGLAGLLSFGHALFFAAGAYGLGMALEYFAPVEWPSELIFLGSILVTLVFGVVLAATVGSLALRVTGISFAMVTLAFAQAGSVLIRRNPGGATGGDEGLSLDITNVPDALVGVLNTRNLYWLALGVLVFVYLVVLWVERSRAGHVAEATRENELRVRVIGIRPYQVKFLIFIVASTLAAIAGMGYLLLQSGASPRVATADFTLTILVIVVLGGVGYRWGAIVGGIVYTLLDQRLTALAGSDFIAGLPAVLRVPLSEPLFILGTLFILVVLFLPGGIAGIPQRIRSGRKRHPAESEEAADA</sequence>
<evidence type="ECO:0000256" key="6">
    <source>
        <dbReference type="SAM" id="MobiDB-lite"/>
    </source>
</evidence>
<dbReference type="InterPro" id="IPR001851">
    <property type="entry name" value="ABC_transp_permease"/>
</dbReference>
<dbReference type="CDD" id="cd06581">
    <property type="entry name" value="TM_PBP1_LivM_like"/>
    <property type="match status" value="1"/>
</dbReference>
<comment type="subcellular location">
    <subcellularLocation>
        <location evidence="1">Cell membrane</location>
        <topology evidence="1">Multi-pass membrane protein</topology>
    </subcellularLocation>
</comment>
<evidence type="ECO:0000256" key="3">
    <source>
        <dbReference type="ARBA" id="ARBA00022692"/>
    </source>
</evidence>
<gene>
    <name evidence="8" type="ORF">GCM10009749_08500</name>
</gene>
<dbReference type="PANTHER" id="PTHR30482:SF17">
    <property type="entry name" value="ABC TRANSPORTER ATP-BINDING PROTEIN"/>
    <property type="match status" value="1"/>
</dbReference>
<dbReference type="Proteomes" id="UP001500002">
    <property type="component" value="Unassembled WGS sequence"/>
</dbReference>
<feature type="region of interest" description="Disordered" evidence="6">
    <location>
        <begin position="1"/>
        <end position="37"/>
    </location>
</feature>
<dbReference type="InterPro" id="IPR043428">
    <property type="entry name" value="LivM-like"/>
</dbReference>
<feature type="transmembrane region" description="Helical" evidence="7">
    <location>
        <begin position="220"/>
        <end position="238"/>
    </location>
</feature>
<feature type="transmembrane region" description="Helical" evidence="7">
    <location>
        <begin position="359"/>
        <end position="380"/>
    </location>
</feature>
<keyword evidence="4 7" id="KW-1133">Transmembrane helix</keyword>
<organism evidence="8 9">
    <name type="scientific">Agromyces neolithicus</name>
    <dbReference type="NCBI Taxonomy" id="269420"/>
    <lineage>
        <taxon>Bacteria</taxon>
        <taxon>Bacillati</taxon>
        <taxon>Actinomycetota</taxon>
        <taxon>Actinomycetes</taxon>
        <taxon>Micrococcales</taxon>
        <taxon>Microbacteriaceae</taxon>
        <taxon>Agromyces</taxon>
    </lineage>
</organism>
<keyword evidence="5 7" id="KW-0472">Membrane</keyword>
<evidence type="ECO:0000313" key="8">
    <source>
        <dbReference type="EMBL" id="GAA1802690.1"/>
    </source>
</evidence>
<feature type="transmembrane region" description="Helical" evidence="7">
    <location>
        <begin position="139"/>
        <end position="159"/>
    </location>
</feature>
<feature type="transmembrane region" description="Helical" evidence="7">
    <location>
        <begin position="269"/>
        <end position="289"/>
    </location>
</feature>
<accession>A0ABN2LY76</accession>
<evidence type="ECO:0000256" key="5">
    <source>
        <dbReference type="ARBA" id="ARBA00023136"/>
    </source>
</evidence>
<evidence type="ECO:0000256" key="7">
    <source>
        <dbReference type="SAM" id="Phobius"/>
    </source>
</evidence>
<keyword evidence="9" id="KW-1185">Reference proteome</keyword>
<evidence type="ECO:0000256" key="4">
    <source>
        <dbReference type="ARBA" id="ARBA00022989"/>
    </source>
</evidence>